<name>A0A8S5NWP7_9CAUD</name>
<reference evidence="1" key="1">
    <citation type="journal article" date="2021" name="Proc. Natl. Acad. Sci. U.S.A.">
        <title>A Catalog of Tens of Thousands of Viruses from Human Metagenomes Reveals Hidden Associations with Chronic Diseases.</title>
        <authorList>
            <person name="Tisza M.J."/>
            <person name="Buck C.B."/>
        </authorList>
    </citation>
    <scope>NUCLEOTIDE SEQUENCE</scope>
    <source>
        <strain evidence="1">Ctj994</strain>
    </source>
</reference>
<dbReference type="EMBL" id="BK015278">
    <property type="protein sequence ID" value="DAD99229.1"/>
    <property type="molecule type" value="Genomic_DNA"/>
</dbReference>
<accession>A0A8S5NWP7</accession>
<proteinExistence type="predicted"/>
<evidence type="ECO:0000313" key="1">
    <source>
        <dbReference type="EMBL" id="DAD99229.1"/>
    </source>
</evidence>
<organism evidence="1">
    <name type="scientific">Myoviridae sp. ctj994</name>
    <dbReference type="NCBI Taxonomy" id="2825160"/>
    <lineage>
        <taxon>Viruses</taxon>
        <taxon>Duplodnaviria</taxon>
        <taxon>Heunggongvirae</taxon>
        <taxon>Uroviricota</taxon>
        <taxon>Caudoviricetes</taxon>
    </lineage>
</organism>
<protein>
    <submittedName>
        <fullName evidence="1">PQQ enzyme repeat</fullName>
    </submittedName>
</protein>
<sequence>MKNQKFKNAVIFRPYRIDKKTGKKIWARDYGYKAWPIPVSELKQ</sequence>